<sequence>MRDLELAVLWQAIWLAAAAATVPWLRWLHLPARPAQGIALAAGPALVVLPLWWVGMMSGIPFTRATLFLVFSLLALVGWGLVIARGQSWQSLTEIIRAWPLLLVHTGAFALYALFRSYNPAIRYTEKPMELAFLSAAWANPHLPPPDPWFAGRPINYYTFGYVEFGAIAKTLGCQPEFAFILALASLFASAVTAAYVATWLLHTGYGAKARVLAGVLALFLLVGIGNWQTAWLLLQDPRGALAASWWAGPGWQASRVIVDSGFPWDSTPRPTINEFPSFSFVLGDLHPHILSLPLNLSFLIVLIALAQAARVSEPLTLPIDKSTCHLSQAHVGRERWTLPILAGIVLGCLWITNTWGVPLATMTAGLILLARPRSSIWMTVVHGALILSAAAFVAFPFQANYVPAYGAPAEELPAFLERVPVAGWFLRTVGIVVWERSSFGELLRTHGPLLVPGLVALVATFRASDHQRVRPAVLASAVGFALVAGLASATPALVVFGLPLAGLAWVMWRERTAAPERLAALAMLAAAWSAILAVEFFYLRDVFGDRMNTVFKVYFDAWVLQAIAVPPLLLHALANWKSWGKSMAIAVVGFSLLAAAPYTPLSVWKWTDGFAQLIGLDGLAYLRQAHPDEFRAITWLRESTRPDAVVLEAPGCSYGMVGELPHNRVSMATGRATILGWEGHEYQWRRGSARDLATLQKRRELLLRFFQEPGMETVPSVLSTYGISYVFVGTLERTGLGPNCPFLQSPAAEALGTVLRQIGWAPVYQDGAVTIYAPVVRR</sequence>
<feature type="transmembrane region" description="Helical" evidence="1">
    <location>
        <begin position="96"/>
        <end position="115"/>
    </location>
</feature>
<dbReference type="EMBL" id="CP001275">
    <property type="protein sequence ID" value="ACM04499.1"/>
    <property type="molecule type" value="Genomic_DNA"/>
</dbReference>
<evidence type="ECO:0000313" key="3">
    <source>
        <dbReference type="Proteomes" id="UP000000447"/>
    </source>
</evidence>
<dbReference type="Pfam" id="PF10060">
    <property type="entry name" value="DUF2298"/>
    <property type="match status" value="1"/>
</dbReference>
<feature type="transmembrane region" description="Helical" evidence="1">
    <location>
        <begin position="559"/>
        <end position="577"/>
    </location>
</feature>
<dbReference type="NCBIfam" id="TIGR03662">
    <property type="entry name" value="Chlor_Arch_YYY"/>
    <property type="match status" value="1"/>
</dbReference>
<dbReference type="Proteomes" id="UP000000447">
    <property type="component" value="Chromosome"/>
</dbReference>
<name>B9KZB2_THERP</name>
<protein>
    <submittedName>
        <fullName evidence="2">Putative membrane protein</fullName>
    </submittedName>
</protein>
<keyword evidence="1" id="KW-1133">Transmembrane helix</keyword>
<dbReference type="eggNOG" id="COG5427">
    <property type="taxonomic scope" value="Bacteria"/>
</dbReference>
<feature type="transmembrane region" description="Helical" evidence="1">
    <location>
        <begin position="178"/>
        <end position="201"/>
    </location>
</feature>
<dbReference type="KEGG" id="tro:trd_0826"/>
<dbReference type="RefSeq" id="WP_012642211.1">
    <property type="nucleotide sequence ID" value="NC_011959.1"/>
</dbReference>
<dbReference type="AlphaFoldDB" id="B9KZB2"/>
<dbReference type="PANTHER" id="PTHR10790">
    <property type="entry name" value="TPR-DOMAIN CONTAINING PROTEIN"/>
    <property type="match status" value="1"/>
</dbReference>
<feature type="transmembrane region" description="Helical" evidence="1">
    <location>
        <begin position="66"/>
        <end position="84"/>
    </location>
</feature>
<feature type="transmembrane region" description="Helical" evidence="1">
    <location>
        <begin position="341"/>
        <end position="370"/>
    </location>
</feature>
<evidence type="ECO:0000256" key="1">
    <source>
        <dbReference type="SAM" id="Phobius"/>
    </source>
</evidence>
<dbReference type="HOGENOM" id="CLU_011570_0_0_0"/>
<feature type="transmembrane region" description="Helical" evidence="1">
    <location>
        <begin position="477"/>
        <end position="507"/>
    </location>
</feature>
<feature type="transmembrane region" description="Helical" evidence="1">
    <location>
        <begin position="213"/>
        <end position="235"/>
    </location>
</feature>
<gene>
    <name evidence="2" type="ordered locus">trd_0826</name>
</gene>
<accession>B9KZB2</accession>
<reference evidence="2 3" key="1">
    <citation type="journal article" date="2009" name="PLoS ONE">
        <title>Complete genome sequence of the aerobic CO-oxidizing thermophile Thermomicrobium roseum.</title>
        <authorList>
            <person name="Wu D."/>
            <person name="Raymond J."/>
            <person name="Wu M."/>
            <person name="Chatterji S."/>
            <person name="Ren Q."/>
            <person name="Graham J.E."/>
            <person name="Bryant D.A."/>
            <person name="Robb F."/>
            <person name="Colman A."/>
            <person name="Tallon L.J."/>
            <person name="Badger J.H."/>
            <person name="Madupu R."/>
            <person name="Ward N.L."/>
            <person name="Eisen J.A."/>
        </authorList>
    </citation>
    <scope>NUCLEOTIDE SEQUENCE [LARGE SCALE GENOMIC DNA]</scope>
    <source>
        <strain evidence="3">ATCC 27502 / DSM 5159 / P-2</strain>
    </source>
</reference>
<feature type="transmembrane region" description="Helical" evidence="1">
    <location>
        <begin position="584"/>
        <end position="605"/>
    </location>
</feature>
<keyword evidence="1" id="KW-0812">Transmembrane</keyword>
<proteinExistence type="predicted"/>
<feature type="transmembrane region" description="Helical" evidence="1">
    <location>
        <begin position="519"/>
        <end position="539"/>
    </location>
</feature>
<feature type="transmembrane region" description="Helical" evidence="1">
    <location>
        <begin position="377"/>
        <end position="396"/>
    </location>
</feature>
<keyword evidence="3" id="KW-1185">Reference proteome</keyword>
<keyword evidence="1" id="KW-0472">Membrane</keyword>
<feature type="transmembrane region" description="Helical" evidence="1">
    <location>
        <begin position="35"/>
        <end position="54"/>
    </location>
</feature>
<dbReference type="PANTHER" id="PTHR10790:SF51">
    <property type="entry name" value="TETRATRICOPEPTIDE REPEAT PROTEIN"/>
    <property type="match status" value="1"/>
</dbReference>
<organism evidence="2 3">
    <name type="scientific">Thermomicrobium roseum (strain ATCC 27502 / DSM 5159 / P-2)</name>
    <dbReference type="NCBI Taxonomy" id="309801"/>
    <lineage>
        <taxon>Bacteria</taxon>
        <taxon>Pseudomonadati</taxon>
        <taxon>Thermomicrobiota</taxon>
        <taxon>Thermomicrobia</taxon>
        <taxon>Thermomicrobiales</taxon>
        <taxon>Thermomicrobiaceae</taxon>
        <taxon>Thermomicrobium</taxon>
    </lineage>
</organism>
<dbReference type="InterPro" id="IPR018746">
    <property type="entry name" value="DUF2298"/>
</dbReference>
<dbReference type="STRING" id="309801.trd_0826"/>
<dbReference type="OrthoDB" id="134460at2"/>
<evidence type="ECO:0000313" key="2">
    <source>
        <dbReference type="EMBL" id="ACM04499.1"/>
    </source>
</evidence>